<dbReference type="OrthoDB" id="9770340at2"/>
<evidence type="ECO:0000259" key="1">
    <source>
        <dbReference type="Pfam" id="PF03235"/>
    </source>
</evidence>
<dbReference type="AlphaFoldDB" id="A0A0A7FXY3"/>
<dbReference type="eggNOG" id="COG1479">
    <property type="taxonomic scope" value="Bacteria"/>
</dbReference>
<dbReference type="KEGG" id="cbv:U729_2625"/>
<evidence type="ECO:0000313" key="3">
    <source>
        <dbReference type="Proteomes" id="UP000030635"/>
    </source>
</evidence>
<dbReference type="InterPro" id="IPR004919">
    <property type="entry name" value="GmrSD_N"/>
</dbReference>
<sequence>MKDNLNTDLDNQVKENRKKFRVDHFDMVISDYVQRIKTGELILDPPYQRLFRWDDETQSQLIESILIGIPLPPIFVFQNDDAKWEVIDGLQRTTTLSNYLSNKEKDEEKIFKGCNIITELNGKTFDELPNNLQRIIKNTRIRIELVEETDDIFSQYLLFNRLNSNGEKLGAQEIRNFLIYKLNNEFYYKLIEISKENEFIECLGLKDERVQKQENVEYALKFFLCREFENIEKLDKYENLNDLITKETEKFLKKYSNDYLAKEFDIFIKTFKLIYSEFGKNSFRYYQKRLNNIANTFSMAIGISKIINSNISSKELKDICKEYFECETYKSIAARGYSPTKRIFELSKFSIKFFKEHME</sequence>
<name>A0A0A7FXY3_9CLOT</name>
<gene>
    <name evidence="2" type="ORF">U729_2625</name>
</gene>
<feature type="domain" description="GmrSD restriction endonucleases N-terminal" evidence="1">
    <location>
        <begin position="29"/>
        <end position="176"/>
    </location>
</feature>
<accession>A0A0A7FXY3</accession>
<reference evidence="2 3" key="1">
    <citation type="journal article" date="2015" name="Infect. Genet. Evol.">
        <title>Genomic sequences of six botulinum neurotoxin-producing strains representing three clostridial species illustrate the mobility and diversity of botulinum neurotoxin genes.</title>
        <authorList>
            <person name="Smith T.J."/>
            <person name="Hill K.K."/>
            <person name="Xie G."/>
            <person name="Foley B.T."/>
            <person name="Williamson C.H."/>
            <person name="Foster J.T."/>
            <person name="Johnson S.L."/>
            <person name="Chertkov O."/>
            <person name="Teshima H."/>
            <person name="Gibbons H.S."/>
            <person name="Johnsky L.A."/>
            <person name="Karavis M.A."/>
            <person name="Smith L.A."/>
        </authorList>
    </citation>
    <scope>NUCLEOTIDE SEQUENCE [LARGE SCALE GENOMIC DNA]</scope>
    <source>
        <strain evidence="2">Sullivan</strain>
    </source>
</reference>
<dbReference type="CDD" id="cd16387">
    <property type="entry name" value="ParB_N_Srx"/>
    <property type="match status" value="1"/>
</dbReference>
<dbReference type="RefSeq" id="WP_039315795.1">
    <property type="nucleotide sequence ID" value="NZ_CP006905.1"/>
</dbReference>
<evidence type="ECO:0000313" key="2">
    <source>
        <dbReference type="EMBL" id="AIY83765.1"/>
    </source>
</evidence>
<dbReference type="EMBL" id="CP006905">
    <property type="protein sequence ID" value="AIY83765.1"/>
    <property type="molecule type" value="Genomic_DNA"/>
</dbReference>
<keyword evidence="3" id="KW-1185">Reference proteome</keyword>
<dbReference type="PANTHER" id="PTHR39639">
    <property type="entry name" value="CHROMOSOME 16, WHOLE GENOME SHOTGUN SEQUENCE"/>
    <property type="match status" value="1"/>
</dbReference>
<protein>
    <recommendedName>
        <fullName evidence="1">GmrSD restriction endonucleases N-terminal domain-containing protein</fullName>
    </recommendedName>
</protein>
<dbReference type="Pfam" id="PF03235">
    <property type="entry name" value="GmrSD_N"/>
    <property type="match status" value="1"/>
</dbReference>
<dbReference type="HOGENOM" id="CLU_038557_1_0_9"/>
<proteinExistence type="predicted"/>
<organism evidence="2 3">
    <name type="scientific">Clostridium baratii str. Sullivan</name>
    <dbReference type="NCBI Taxonomy" id="1415775"/>
    <lineage>
        <taxon>Bacteria</taxon>
        <taxon>Bacillati</taxon>
        <taxon>Bacillota</taxon>
        <taxon>Clostridia</taxon>
        <taxon>Eubacteriales</taxon>
        <taxon>Clostridiaceae</taxon>
        <taxon>Clostridium</taxon>
    </lineage>
</organism>
<dbReference type="Proteomes" id="UP000030635">
    <property type="component" value="Chromosome"/>
</dbReference>
<dbReference type="PANTHER" id="PTHR39639:SF1">
    <property type="entry name" value="DUF262 DOMAIN-CONTAINING PROTEIN"/>
    <property type="match status" value="1"/>
</dbReference>